<dbReference type="PANTHER" id="PTHR34265:SF1">
    <property type="entry name" value="TYPE III PANTOTHENATE KINASE"/>
    <property type="match status" value="1"/>
</dbReference>
<keyword evidence="13" id="KW-0630">Potassium</keyword>
<accession>Q98Q93</accession>
<evidence type="ECO:0000256" key="4">
    <source>
        <dbReference type="ARBA" id="ARBA00004496"/>
    </source>
</evidence>
<evidence type="ECO:0000256" key="7">
    <source>
        <dbReference type="ARBA" id="ARBA00012102"/>
    </source>
</evidence>
<evidence type="ECO:0000256" key="1">
    <source>
        <dbReference type="ARBA" id="ARBA00001206"/>
    </source>
</evidence>
<evidence type="ECO:0000256" key="11">
    <source>
        <dbReference type="ARBA" id="ARBA00022777"/>
    </source>
</evidence>
<keyword evidence="14" id="KW-0173">Coenzyme A biosynthesis</keyword>
<evidence type="ECO:0000256" key="6">
    <source>
        <dbReference type="ARBA" id="ARBA00011738"/>
    </source>
</evidence>
<keyword evidence="8" id="KW-0963">Cytoplasm</keyword>
<dbReference type="Proteomes" id="UP000000528">
    <property type="component" value="Chromosome"/>
</dbReference>
<evidence type="ECO:0000256" key="3">
    <source>
        <dbReference type="ARBA" id="ARBA00001972"/>
    </source>
</evidence>
<evidence type="ECO:0000256" key="5">
    <source>
        <dbReference type="ARBA" id="ARBA00005225"/>
    </source>
</evidence>
<dbReference type="SUPFAM" id="SSF53067">
    <property type="entry name" value="Actin-like ATPase domain"/>
    <property type="match status" value="2"/>
</dbReference>
<organism evidence="18">
    <name type="scientific">Mycoplasmopsis pulmonis (strain UAB CTIP)</name>
    <name type="common">Mycoplasma pulmonis</name>
    <dbReference type="NCBI Taxonomy" id="272635"/>
    <lineage>
        <taxon>Bacteria</taxon>
        <taxon>Bacillati</taxon>
        <taxon>Mycoplasmatota</taxon>
        <taxon>Mycoplasmoidales</taxon>
        <taxon>Metamycoplasmataceae</taxon>
        <taxon>Mycoplasmopsis</taxon>
    </lineage>
</organism>
<evidence type="ECO:0000256" key="14">
    <source>
        <dbReference type="ARBA" id="ARBA00022993"/>
    </source>
</evidence>
<comment type="subunit">
    <text evidence="6">Homodimer.</text>
</comment>
<dbReference type="InterPro" id="IPR004619">
    <property type="entry name" value="Type_III_PanK"/>
</dbReference>
<comment type="pathway">
    <text evidence="5">Cofactor biosynthesis; coenzyme A biosynthesis; CoA from (R)-pantothenate: step 1/5.</text>
</comment>
<keyword evidence="12" id="KW-0067">ATP-binding</keyword>
<evidence type="ECO:0000313" key="17">
    <source>
        <dbReference type="EMBL" id="CAC13646.1"/>
    </source>
</evidence>
<dbReference type="GO" id="GO:0005737">
    <property type="term" value="C:cytoplasm"/>
    <property type="evidence" value="ECO:0007669"/>
    <property type="project" value="UniProtKB-SubCell"/>
</dbReference>
<dbReference type="KEGG" id="mpu:MYPU_4730"/>
<dbReference type="EC" id="2.7.1.33" evidence="7"/>
<evidence type="ECO:0000256" key="9">
    <source>
        <dbReference type="ARBA" id="ARBA00022679"/>
    </source>
</evidence>
<dbReference type="NCBIfam" id="TIGR00671">
    <property type="entry name" value="baf"/>
    <property type="match status" value="1"/>
</dbReference>
<evidence type="ECO:0000256" key="2">
    <source>
        <dbReference type="ARBA" id="ARBA00001958"/>
    </source>
</evidence>
<sequence length="224" mass="25364">MKIFIDLGNSFAKFALKNENKAHFLFRLKTQSVVDPSFEIKSFNLFEFNKLDVKEILICSVRNAKENQILEFKLKSIFKNAKIDFFIHKSQSLVKFCQKELTSEIGLDIVANAYYVLHKSKNAIFISLGTAIVITQIKNSSIEGISIYPGIYQSFKNFFNVVAKIESNFNIIKIPPILGKTTLESISSSLVRGSVFLLKGYIDEIDKTSDIFITGGTITFSKIF</sequence>
<dbReference type="GO" id="GO:0015937">
    <property type="term" value="P:coenzyme A biosynthetic process"/>
    <property type="evidence" value="ECO:0007669"/>
    <property type="project" value="UniProtKB-UniPathway"/>
</dbReference>
<comment type="subcellular location">
    <subcellularLocation>
        <location evidence="4">Cytoplasm</location>
    </subcellularLocation>
</comment>
<reference evidence="17 18" key="1">
    <citation type="journal article" date="2001" name="Nucleic Acids Res.">
        <title>The complete genome sequence of the murine respiratory pathogen Mycoplasma pulmonis.</title>
        <authorList>
            <person name="Chambaud I."/>
            <person name="Heilig R."/>
            <person name="Ferris S."/>
            <person name="Barbe V."/>
            <person name="Samson D."/>
            <person name="Galisson F."/>
            <person name="Moszer I."/>
            <person name="Dybvig K."/>
            <person name="Wroblewski H."/>
            <person name="Viari A."/>
            <person name="Rocha E.P.C."/>
            <person name="Blanchard A."/>
        </authorList>
    </citation>
    <scope>NUCLEOTIDE SEQUENCE [LARGE SCALE GENOMIC DNA]</scope>
    <source>
        <strain evidence="17 18">UAB CTIP</strain>
    </source>
</reference>
<keyword evidence="9" id="KW-0808">Transferase</keyword>
<dbReference type="RefSeq" id="WP_010925274.1">
    <property type="nucleotide sequence ID" value="NC_002771.1"/>
</dbReference>
<evidence type="ECO:0000256" key="13">
    <source>
        <dbReference type="ARBA" id="ARBA00022958"/>
    </source>
</evidence>
<dbReference type="PIR" id="A99571">
    <property type="entry name" value="A99571"/>
</dbReference>
<comment type="catalytic activity">
    <reaction evidence="1">
        <text>(R)-pantothenate + ATP = (R)-4'-phosphopantothenate + ADP + H(+)</text>
        <dbReference type="Rhea" id="RHEA:16373"/>
        <dbReference type="ChEBI" id="CHEBI:10986"/>
        <dbReference type="ChEBI" id="CHEBI:15378"/>
        <dbReference type="ChEBI" id="CHEBI:29032"/>
        <dbReference type="ChEBI" id="CHEBI:30616"/>
        <dbReference type="ChEBI" id="CHEBI:456216"/>
        <dbReference type="EC" id="2.7.1.33"/>
    </reaction>
</comment>
<dbReference type="GO" id="GO:0005524">
    <property type="term" value="F:ATP binding"/>
    <property type="evidence" value="ECO:0007669"/>
    <property type="project" value="UniProtKB-KW"/>
</dbReference>
<keyword evidence="10" id="KW-0547">Nucleotide-binding</keyword>
<comment type="cofactor">
    <cofactor evidence="2">
        <name>K(+)</name>
        <dbReference type="ChEBI" id="CHEBI:29103"/>
    </cofactor>
</comment>
<comment type="similarity">
    <text evidence="15">Belongs to the type III pantothenate kinase family.</text>
</comment>
<name>Q98Q93_MYCPU</name>
<dbReference type="STRING" id="272635.gene:17577074"/>
<evidence type="ECO:0000256" key="10">
    <source>
        <dbReference type="ARBA" id="ARBA00022741"/>
    </source>
</evidence>
<dbReference type="Gene3D" id="3.30.420.40">
    <property type="match status" value="2"/>
</dbReference>
<proteinExistence type="inferred from homology"/>
<dbReference type="eggNOG" id="COG1521">
    <property type="taxonomic scope" value="Bacteria"/>
</dbReference>
<dbReference type="InterPro" id="IPR043129">
    <property type="entry name" value="ATPase_NBD"/>
</dbReference>
<keyword evidence="11" id="KW-0418">Kinase</keyword>
<evidence type="ECO:0000256" key="16">
    <source>
        <dbReference type="ARBA" id="ARBA00040883"/>
    </source>
</evidence>
<gene>
    <name evidence="17" type="ordered locus">MYPU_4730</name>
</gene>
<dbReference type="EMBL" id="AL445564">
    <property type="protein sequence ID" value="CAC13646.1"/>
    <property type="molecule type" value="Genomic_DNA"/>
</dbReference>
<comment type="cofactor">
    <cofactor evidence="3">
        <name>NH4(+)</name>
        <dbReference type="ChEBI" id="CHEBI:28938"/>
    </cofactor>
</comment>
<dbReference type="HOGENOM" id="CLU_066627_1_1_14"/>
<evidence type="ECO:0000256" key="15">
    <source>
        <dbReference type="ARBA" id="ARBA00038036"/>
    </source>
</evidence>
<keyword evidence="18" id="KW-1185">Reference proteome</keyword>
<protein>
    <recommendedName>
        <fullName evidence="16">Type III pantothenate kinase</fullName>
        <ecNumber evidence="7">2.7.1.33</ecNumber>
    </recommendedName>
</protein>
<dbReference type="UniPathway" id="UPA00241">
    <property type="reaction ID" value="UER00352"/>
</dbReference>
<dbReference type="GO" id="GO:0004594">
    <property type="term" value="F:pantothenate kinase activity"/>
    <property type="evidence" value="ECO:0007669"/>
    <property type="project" value="UniProtKB-EC"/>
</dbReference>
<dbReference type="PANTHER" id="PTHR34265">
    <property type="entry name" value="TYPE III PANTOTHENATE KINASE"/>
    <property type="match status" value="1"/>
</dbReference>
<evidence type="ECO:0000256" key="8">
    <source>
        <dbReference type="ARBA" id="ARBA00022490"/>
    </source>
</evidence>
<evidence type="ECO:0000256" key="12">
    <source>
        <dbReference type="ARBA" id="ARBA00022840"/>
    </source>
</evidence>
<evidence type="ECO:0000313" key="18">
    <source>
        <dbReference type="Proteomes" id="UP000000528"/>
    </source>
</evidence>
<dbReference type="BioCyc" id="MPUL272635:G1GT6-477-MONOMER"/>
<dbReference type="AlphaFoldDB" id="Q98Q93"/>
<dbReference type="Pfam" id="PF03309">
    <property type="entry name" value="Pan_kinase"/>
    <property type="match status" value="1"/>
</dbReference>